<name>A0AAD5WEZ5_PARTN</name>
<dbReference type="Proteomes" id="UP001196413">
    <property type="component" value="Unassembled WGS sequence"/>
</dbReference>
<evidence type="ECO:0000313" key="1">
    <source>
        <dbReference type="EMBL" id="KAJ1367701.1"/>
    </source>
</evidence>
<organism evidence="1 2">
    <name type="scientific">Parelaphostrongylus tenuis</name>
    <name type="common">Meningeal worm</name>
    <dbReference type="NCBI Taxonomy" id="148309"/>
    <lineage>
        <taxon>Eukaryota</taxon>
        <taxon>Metazoa</taxon>
        <taxon>Ecdysozoa</taxon>
        <taxon>Nematoda</taxon>
        <taxon>Chromadorea</taxon>
        <taxon>Rhabditida</taxon>
        <taxon>Rhabditina</taxon>
        <taxon>Rhabditomorpha</taxon>
        <taxon>Strongyloidea</taxon>
        <taxon>Metastrongylidae</taxon>
        <taxon>Parelaphostrongylus</taxon>
    </lineage>
</organism>
<dbReference type="EMBL" id="JAHQIW010005988">
    <property type="protein sequence ID" value="KAJ1367701.1"/>
    <property type="molecule type" value="Genomic_DNA"/>
</dbReference>
<protein>
    <submittedName>
        <fullName evidence="1">Uncharacterized protein</fullName>
    </submittedName>
</protein>
<sequence>MVCLTESTVYIRTKCTVETVKKLNLWGCDIDDISICERMTSIEVLSLSLQQIVTDSFLDENDYESKDHNIQQGAVFCLNAILCTSLIAE</sequence>
<accession>A0AAD5WEZ5</accession>
<reference evidence="1" key="1">
    <citation type="submission" date="2021-06" db="EMBL/GenBank/DDBJ databases">
        <title>Parelaphostrongylus tenuis whole genome reference sequence.</title>
        <authorList>
            <person name="Garwood T.J."/>
            <person name="Larsen P.A."/>
            <person name="Fountain-Jones N.M."/>
            <person name="Garbe J.R."/>
            <person name="Macchietto M.G."/>
            <person name="Kania S.A."/>
            <person name="Gerhold R.W."/>
            <person name="Richards J.E."/>
            <person name="Wolf T.M."/>
        </authorList>
    </citation>
    <scope>NUCLEOTIDE SEQUENCE</scope>
    <source>
        <strain evidence="1">MNPRO001-30</strain>
        <tissue evidence="1">Meninges</tissue>
    </source>
</reference>
<keyword evidence="2" id="KW-1185">Reference proteome</keyword>
<evidence type="ECO:0000313" key="2">
    <source>
        <dbReference type="Proteomes" id="UP001196413"/>
    </source>
</evidence>
<dbReference type="AlphaFoldDB" id="A0AAD5WEZ5"/>
<proteinExistence type="predicted"/>
<gene>
    <name evidence="1" type="ORF">KIN20_028664</name>
</gene>
<comment type="caution">
    <text evidence="1">The sequence shown here is derived from an EMBL/GenBank/DDBJ whole genome shotgun (WGS) entry which is preliminary data.</text>
</comment>